<dbReference type="Proteomes" id="UP000179807">
    <property type="component" value="Unassembled WGS sequence"/>
</dbReference>
<feature type="repeat" description="WD" evidence="3">
    <location>
        <begin position="220"/>
        <end position="261"/>
    </location>
</feature>
<keyword evidence="7" id="KW-1185">Reference proteome</keyword>
<feature type="domain" description="Anaphase-promoting complex subunit 4-like WD40" evidence="5">
    <location>
        <begin position="223"/>
        <end position="275"/>
    </location>
</feature>
<dbReference type="SUPFAM" id="SSF50978">
    <property type="entry name" value="WD40 repeat-like"/>
    <property type="match status" value="1"/>
</dbReference>
<keyword evidence="1 3" id="KW-0853">WD repeat</keyword>
<sequence>MERILQSFTDQNQKPVPNSWRLSVDITDLVIRQFSKNHRLSKKSEKLEKKIDKYGKRQIYWNTVNDIEKITTEIKIIDQLIIDMQKTVGSLVDENSNQAEQIKKLQEKNKKLMKKVEKKTSQNFHKCEIMKATQKKFKKQLNKLHIIDDEIKEATLERNRMLSQIGMLENTKEFNHRLVDLPSITRTERRTSLENVHTLEFRNNFCQSFSLSDLREDSEIKLHSHLVTALKYSNMGNYLATGGADSLISIISTGTQQCIHKINQKHGILSLDFNMTDSLLMSTSYDKTIRFYSTKDFSEVKKYNKSDNSPKIFHAEFITDKQFIACSNEQRIKHYDIDRLKPLLSLKCASTPLYVTTLNKSYLTASSHADGRVCLWDSREHTPIQTIKENSSRVIQVLGINDSLIVSLSMNQCLNFIDKRGAKIIEKIKLLKASVNSEMCKMTLKDEMVLIGGQNGSIFEFSSQTFKQKSELTSNHKIPLITLASSSGNSLASGDQNGYVKIWT</sequence>
<feature type="coiled-coil region" evidence="4">
    <location>
        <begin position="88"/>
        <end position="122"/>
    </location>
</feature>
<evidence type="ECO:0000256" key="4">
    <source>
        <dbReference type="SAM" id="Coils"/>
    </source>
</evidence>
<dbReference type="RefSeq" id="XP_068357938.1">
    <property type="nucleotide sequence ID" value="XM_068505691.1"/>
</dbReference>
<dbReference type="AlphaFoldDB" id="A0A1J4K1G6"/>
<evidence type="ECO:0000313" key="7">
    <source>
        <dbReference type="Proteomes" id="UP000179807"/>
    </source>
</evidence>
<evidence type="ECO:0000259" key="5">
    <source>
        <dbReference type="Pfam" id="PF12894"/>
    </source>
</evidence>
<dbReference type="InterPro" id="IPR036322">
    <property type="entry name" value="WD40_repeat_dom_sf"/>
</dbReference>
<dbReference type="Pfam" id="PF12894">
    <property type="entry name" value="ANAPC4_WD40"/>
    <property type="match status" value="1"/>
</dbReference>
<protein>
    <recommendedName>
        <fullName evidence="5">Anaphase-promoting complex subunit 4-like WD40 domain-containing protein</fullName>
    </recommendedName>
</protein>
<dbReference type="EMBL" id="MLAK01000781">
    <property type="protein sequence ID" value="OHT04802.1"/>
    <property type="molecule type" value="Genomic_DNA"/>
</dbReference>
<evidence type="ECO:0000256" key="3">
    <source>
        <dbReference type="PROSITE-ProRule" id="PRU00221"/>
    </source>
</evidence>
<dbReference type="PANTHER" id="PTHR44019:SF8">
    <property type="entry name" value="POC1 CENTRIOLAR PROTEIN HOMOLOG"/>
    <property type="match status" value="1"/>
</dbReference>
<dbReference type="GeneID" id="94840395"/>
<organism evidence="6 7">
    <name type="scientific">Tritrichomonas foetus</name>
    <dbReference type="NCBI Taxonomy" id="1144522"/>
    <lineage>
        <taxon>Eukaryota</taxon>
        <taxon>Metamonada</taxon>
        <taxon>Parabasalia</taxon>
        <taxon>Tritrichomonadida</taxon>
        <taxon>Tritrichomonadidae</taxon>
        <taxon>Tritrichomonas</taxon>
    </lineage>
</organism>
<comment type="caution">
    <text evidence="6">The sequence shown here is derived from an EMBL/GenBank/DDBJ whole genome shotgun (WGS) entry which is preliminary data.</text>
</comment>
<dbReference type="VEuPathDB" id="TrichDB:TRFO_27659"/>
<dbReference type="InterPro" id="IPR015943">
    <property type="entry name" value="WD40/YVTN_repeat-like_dom_sf"/>
</dbReference>
<dbReference type="PANTHER" id="PTHR44019">
    <property type="entry name" value="WD REPEAT-CONTAINING PROTEIN 55"/>
    <property type="match status" value="1"/>
</dbReference>
<keyword evidence="2" id="KW-0677">Repeat</keyword>
<evidence type="ECO:0000256" key="2">
    <source>
        <dbReference type="ARBA" id="ARBA00022737"/>
    </source>
</evidence>
<dbReference type="InterPro" id="IPR050505">
    <property type="entry name" value="WDR55/POC1"/>
</dbReference>
<keyword evidence="4" id="KW-0175">Coiled coil</keyword>
<gene>
    <name evidence="6" type="ORF">TRFO_27659</name>
</gene>
<dbReference type="InterPro" id="IPR024977">
    <property type="entry name" value="Apc4-like_WD40_dom"/>
</dbReference>
<proteinExistence type="predicted"/>
<dbReference type="InterPro" id="IPR001680">
    <property type="entry name" value="WD40_rpt"/>
</dbReference>
<dbReference type="PROSITE" id="PS50082">
    <property type="entry name" value="WD_REPEATS_2"/>
    <property type="match status" value="1"/>
</dbReference>
<evidence type="ECO:0000256" key="1">
    <source>
        <dbReference type="ARBA" id="ARBA00022574"/>
    </source>
</evidence>
<accession>A0A1J4K1G6</accession>
<reference evidence="6" key="1">
    <citation type="submission" date="2016-10" db="EMBL/GenBank/DDBJ databases">
        <authorList>
            <person name="Benchimol M."/>
            <person name="Almeida L.G."/>
            <person name="Vasconcelos A.T."/>
            <person name="Perreira-Neves A."/>
            <person name="Rosa I.A."/>
            <person name="Tasca T."/>
            <person name="Bogo M.R."/>
            <person name="de Souza W."/>
        </authorList>
    </citation>
    <scope>NUCLEOTIDE SEQUENCE [LARGE SCALE GENOMIC DNA]</scope>
    <source>
        <strain evidence="6">K</strain>
    </source>
</reference>
<dbReference type="Gene3D" id="2.130.10.10">
    <property type="entry name" value="YVTN repeat-like/Quinoprotein amine dehydrogenase"/>
    <property type="match status" value="2"/>
</dbReference>
<name>A0A1J4K1G6_9EUKA</name>
<evidence type="ECO:0000313" key="6">
    <source>
        <dbReference type="EMBL" id="OHT04802.1"/>
    </source>
</evidence>
<dbReference type="OrthoDB" id="2288928at2759"/>
<dbReference type="SMART" id="SM00320">
    <property type="entry name" value="WD40"/>
    <property type="match status" value="6"/>
</dbReference>